<evidence type="ECO:0000313" key="2">
    <source>
        <dbReference type="Proteomes" id="UP000294937"/>
    </source>
</evidence>
<dbReference type="AlphaFoldDB" id="A0A4V2UVP5"/>
<dbReference type="EMBL" id="SMAG01000001">
    <property type="protein sequence ID" value="TCS96597.1"/>
    <property type="molecule type" value="Genomic_DNA"/>
</dbReference>
<reference evidence="1 2" key="1">
    <citation type="submission" date="2019-03" db="EMBL/GenBank/DDBJ databases">
        <title>Genomic Encyclopedia of Type Strains, Phase IV (KMG-IV): sequencing the most valuable type-strain genomes for metagenomic binning, comparative biology and taxonomic classification.</title>
        <authorList>
            <person name="Goeker M."/>
        </authorList>
    </citation>
    <scope>NUCLEOTIDE SEQUENCE [LARGE SCALE GENOMIC DNA]</scope>
    <source>
        <strain evidence="1 2">DSM 45707</strain>
    </source>
</reference>
<organism evidence="1 2">
    <name type="scientific">Hazenella coriacea</name>
    <dbReference type="NCBI Taxonomy" id="1179467"/>
    <lineage>
        <taxon>Bacteria</taxon>
        <taxon>Bacillati</taxon>
        <taxon>Bacillota</taxon>
        <taxon>Bacilli</taxon>
        <taxon>Bacillales</taxon>
        <taxon>Thermoactinomycetaceae</taxon>
        <taxon>Hazenella</taxon>
    </lineage>
</organism>
<proteinExistence type="predicted"/>
<name>A0A4V2UVP5_9BACL</name>
<evidence type="ECO:0000313" key="1">
    <source>
        <dbReference type="EMBL" id="TCS96597.1"/>
    </source>
</evidence>
<gene>
    <name evidence="1" type="ORF">EDD58_101233</name>
</gene>
<comment type="caution">
    <text evidence="1">The sequence shown here is derived from an EMBL/GenBank/DDBJ whole genome shotgun (WGS) entry which is preliminary data.</text>
</comment>
<protein>
    <submittedName>
        <fullName evidence="1">Uncharacterized protein</fullName>
    </submittedName>
</protein>
<dbReference type="RefSeq" id="WP_131922998.1">
    <property type="nucleotide sequence ID" value="NZ_SMAG01000001.1"/>
</dbReference>
<dbReference type="Proteomes" id="UP000294937">
    <property type="component" value="Unassembled WGS sequence"/>
</dbReference>
<sequence length="90" mass="10545">MVLPFINDDHGYQTWCNEHQSGYVATIREFELQARNNVIHRVRCPQLRNQGALRRWTVGSTIVCSTQLDELKKYLEKTCGESWSYCNSCF</sequence>
<keyword evidence="2" id="KW-1185">Reference proteome</keyword>
<dbReference type="OrthoDB" id="2901609at2"/>
<accession>A0A4V2UVP5</accession>